<reference evidence="7" key="1">
    <citation type="submission" date="2018-04" db="EMBL/GenBank/DDBJ databases">
        <title>Transcriptome of Schizaphis graminum biotype I.</title>
        <authorList>
            <person name="Scully E.D."/>
            <person name="Geib S.M."/>
            <person name="Palmer N.A."/>
            <person name="Koch K."/>
            <person name="Bradshaw J."/>
            <person name="Heng-Moss T."/>
            <person name="Sarath G."/>
        </authorList>
    </citation>
    <scope>NUCLEOTIDE SEQUENCE</scope>
</reference>
<evidence type="ECO:0000256" key="5">
    <source>
        <dbReference type="SAM" id="SignalP"/>
    </source>
</evidence>
<dbReference type="Pfam" id="PF13855">
    <property type="entry name" value="LRR_8"/>
    <property type="match status" value="3"/>
</dbReference>
<dbReference type="SMART" id="SM00369">
    <property type="entry name" value="LRR_TYP"/>
    <property type="match status" value="7"/>
</dbReference>
<evidence type="ECO:0000256" key="2">
    <source>
        <dbReference type="ARBA" id="ARBA00022729"/>
    </source>
</evidence>
<dbReference type="InterPro" id="IPR032675">
    <property type="entry name" value="LRR_dom_sf"/>
</dbReference>
<dbReference type="PANTHER" id="PTHR24366:SF96">
    <property type="entry name" value="LEUCINE RICH REPEAT CONTAINING 53"/>
    <property type="match status" value="1"/>
</dbReference>
<evidence type="ECO:0000256" key="3">
    <source>
        <dbReference type="ARBA" id="ARBA00022737"/>
    </source>
</evidence>
<keyword evidence="3" id="KW-0677">Repeat</keyword>
<protein>
    <submittedName>
        <fullName evidence="7">TLR4 interactor with leucine rich repeat</fullName>
    </submittedName>
</protein>
<feature type="chain" id="PRO_5015778155" evidence="5">
    <location>
        <begin position="36"/>
        <end position="526"/>
    </location>
</feature>
<accession>A0A2S2P2H8</accession>
<feature type="signal peptide" evidence="5">
    <location>
        <begin position="1"/>
        <end position="35"/>
    </location>
</feature>
<dbReference type="Gene3D" id="3.80.10.10">
    <property type="entry name" value="Ribonuclease Inhibitor"/>
    <property type="match status" value="2"/>
</dbReference>
<evidence type="ECO:0000256" key="1">
    <source>
        <dbReference type="ARBA" id="ARBA00022614"/>
    </source>
</evidence>
<dbReference type="EMBL" id="GGMR01011040">
    <property type="protein sequence ID" value="MBY23659.1"/>
    <property type="molecule type" value="Transcribed_RNA"/>
</dbReference>
<dbReference type="SUPFAM" id="SSF52058">
    <property type="entry name" value="L domain-like"/>
    <property type="match status" value="1"/>
</dbReference>
<evidence type="ECO:0000259" key="6">
    <source>
        <dbReference type="SMART" id="SM00082"/>
    </source>
</evidence>
<proteinExistence type="predicted"/>
<evidence type="ECO:0000256" key="4">
    <source>
        <dbReference type="SAM" id="Phobius"/>
    </source>
</evidence>
<name>A0A2S2P2H8_SCHGA</name>
<keyword evidence="1" id="KW-0433">Leucine-rich repeat</keyword>
<sequence>MEIITKNHISFVTGSSKMNLILVICLMVIVSLTAAQTRVKCFDKNKGKDKMGIVLDCSSMVGKSHPYSIKDWIRYHAFYDDGILANRVLNINLENNNLQQIFTLPPMSSLKKLSFKYNNISSIENKALTNLPALEELDLSYNSLNSHELRQSVFRRYQRQNVPATNDPALKILKLGYNNIHSLPPNFFQYLTKLENLELNNNPLLVIDQNTEISLGYLTNLQVLDLSNTGLSDFPTDVFSQSFNVQTLYLNGNQFQQIPKAIRNMPLAYLNMNANPISYLDSESFVGLDQLQELIISGMPNLTDVGCGTFVPLKKLITLYMSHNPSLSNIHYDAFADNTSQQWSLRQLSISYTNINSLDSKLYPWSMLNLFDAKGNPWTCDCRLSWLASYINETFAEMPETLLYYRCAEPKNLYATLVSQLNEHIDCDDYDLHASNNHSHGHVTRLRHFIIVIGLVIGIFVFGSLINMGCREIKKVLKPRIYVPTGFSTGVKYRPADFEENIDTLEVPAKHTMIHGRSPIVINNTD</sequence>
<dbReference type="InterPro" id="IPR000483">
    <property type="entry name" value="Cys-rich_flank_reg_C"/>
</dbReference>
<keyword evidence="4" id="KW-1133">Transmembrane helix</keyword>
<evidence type="ECO:0000313" key="7">
    <source>
        <dbReference type="EMBL" id="MBY23659.1"/>
    </source>
</evidence>
<dbReference type="PANTHER" id="PTHR24366">
    <property type="entry name" value="IG(IMMUNOGLOBULIN) AND LRR(LEUCINE RICH REPEAT) DOMAINS"/>
    <property type="match status" value="1"/>
</dbReference>
<dbReference type="InterPro" id="IPR003591">
    <property type="entry name" value="Leu-rich_rpt_typical-subtyp"/>
</dbReference>
<dbReference type="AlphaFoldDB" id="A0A2S2P2H8"/>
<keyword evidence="4" id="KW-0472">Membrane</keyword>
<gene>
    <name evidence="7" type="primary">Tril</name>
    <name evidence="7" type="ORF">g.21680</name>
</gene>
<dbReference type="GO" id="GO:0071944">
    <property type="term" value="C:cell periphery"/>
    <property type="evidence" value="ECO:0007669"/>
    <property type="project" value="UniProtKB-ARBA"/>
</dbReference>
<organism evidence="7">
    <name type="scientific">Schizaphis graminum</name>
    <name type="common">Green bug aphid</name>
    <dbReference type="NCBI Taxonomy" id="13262"/>
    <lineage>
        <taxon>Eukaryota</taxon>
        <taxon>Metazoa</taxon>
        <taxon>Ecdysozoa</taxon>
        <taxon>Arthropoda</taxon>
        <taxon>Hexapoda</taxon>
        <taxon>Insecta</taxon>
        <taxon>Pterygota</taxon>
        <taxon>Neoptera</taxon>
        <taxon>Paraneoptera</taxon>
        <taxon>Hemiptera</taxon>
        <taxon>Sternorrhyncha</taxon>
        <taxon>Aphidomorpha</taxon>
        <taxon>Aphidoidea</taxon>
        <taxon>Aphididae</taxon>
        <taxon>Aphidini</taxon>
        <taxon>Schizaphis</taxon>
    </lineage>
</organism>
<dbReference type="InterPro" id="IPR001611">
    <property type="entry name" value="Leu-rich_rpt"/>
</dbReference>
<keyword evidence="4" id="KW-0812">Transmembrane</keyword>
<feature type="transmembrane region" description="Helical" evidence="4">
    <location>
        <begin position="449"/>
        <end position="470"/>
    </location>
</feature>
<keyword evidence="2 5" id="KW-0732">Signal</keyword>
<dbReference type="PROSITE" id="PS51450">
    <property type="entry name" value="LRR"/>
    <property type="match status" value="1"/>
</dbReference>
<dbReference type="SMART" id="SM00082">
    <property type="entry name" value="LRRCT"/>
    <property type="match status" value="1"/>
</dbReference>
<feature type="domain" description="LRRCT" evidence="6">
    <location>
        <begin position="376"/>
        <end position="428"/>
    </location>
</feature>